<dbReference type="PANTHER" id="PTHR43129:SF1">
    <property type="entry name" value="FOSMIDOMYCIN RESISTANCE PROTEIN"/>
    <property type="match status" value="1"/>
</dbReference>
<proteinExistence type="predicted"/>
<reference evidence="2" key="2">
    <citation type="submission" date="2021-08" db="EMBL/GenBank/DDBJ databases">
        <authorList>
            <person name="Tani A."/>
            <person name="Ola A."/>
            <person name="Ogura Y."/>
            <person name="Katsura K."/>
            <person name="Hayashi T."/>
        </authorList>
    </citation>
    <scope>NUCLEOTIDE SEQUENCE</scope>
    <source>
        <strain evidence="2">DSM 23632</strain>
    </source>
</reference>
<organism evidence="2 3">
    <name type="scientific">Methylobacterium trifolii</name>
    <dbReference type="NCBI Taxonomy" id="1003092"/>
    <lineage>
        <taxon>Bacteria</taxon>
        <taxon>Pseudomonadati</taxon>
        <taxon>Pseudomonadota</taxon>
        <taxon>Alphaproteobacteria</taxon>
        <taxon>Hyphomicrobiales</taxon>
        <taxon>Methylobacteriaceae</taxon>
        <taxon>Methylobacterium</taxon>
    </lineage>
</organism>
<keyword evidence="1" id="KW-0472">Membrane</keyword>
<feature type="transmembrane region" description="Helical" evidence="1">
    <location>
        <begin position="31"/>
        <end position="51"/>
    </location>
</feature>
<dbReference type="EMBL" id="BPRB01000255">
    <property type="protein sequence ID" value="GJE61916.1"/>
    <property type="molecule type" value="Genomic_DNA"/>
</dbReference>
<sequence>MLTIPIGLILASAMPAILVYAQELLPGRIGLVGGLSFGFAFGMGGLGAAFLGEPADHTSIETVCAVCAYLPLLGHLAVFLPRLRPAA</sequence>
<evidence type="ECO:0000313" key="2">
    <source>
        <dbReference type="EMBL" id="GJE61916.1"/>
    </source>
</evidence>
<dbReference type="PANTHER" id="PTHR43129">
    <property type="entry name" value="FOSMIDOMYCIN RESISTANCE PROTEIN"/>
    <property type="match status" value="1"/>
</dbReference>
<keyword evidence="3" id="KW-1185">Reference proteome</keyword>
<evidence type="ECO:0000256" key="1">
    <source>
        <dbReference type="SAM" id="Phobius"/>
    </source>
</evidence>
<protein>
    <submittedName>
        <fullName evidence="2">Fosmidomycin resistance protein</fullName>
    </submittedName>
</protein>
<evidence type="ECO:0000313" key="3">
    <source>
        <dbReference type="Proteomes" id="UP001055057"/>
    </source>
</evidence>
<gene>
    <name evidence="2" type="primary">fsr_1</name>
    <name evidence="2" type="ORF">MPOCJGCO_4043</name>
</gene>
<reference evidence="2" key="1">
    <citation type="journal article" date="2021" name="Front. Microbiol.">
        <title>Comprehensive Comparative Genomics and Phenotyping of Methylobacterium Species.</title>
        <authorList>
            <person name="Alessa O."/>
            <person name="Ogura Y."/>
            <person name="Fujitani Y."/>
            <person name="Takami H."/>
            <person name="Hayashi T."/>
            <person name="Sahin N."/>
            <person name="Tani A."/>
        </authorList>
    </citation>
    <scope>NUCLEOTIDE SEQUENCE</scope>
    <source>
        <strain evidence="2">DSM 23632</strain>
    </source>
</reference>
<comment type="caution">
    <text evidence="2">The sequence shown here is derived from an EMBL/GenBank/DDBJ whole genome shotgun (WGS) entry which is preliminary data.</text>
</comment>
<accession>A0ABQ4U3S4</accession>
<name>A0ABQ4U3S4_9HYPH</name>
<feature type="transmembrane region" description="Helical" evidence="1">
    <location>
        <begin position="63"/>
        <end position="83"/>
    </location>
</feature>
<keyword evidence="1" id="KW-0812">Transmembrane</keyword>
<keyword evidence="1" id="KW-1133">Transmembrane helix</keyword>
<dbReference type="Proteomes" id="UP001055057">
    <property type="component" value="Unassembled WGS sequence"/>
</dbReference>
<dbReference type="SUPFAM" id="SSF103473">
    <property type="entry name" value="MFS general substrate transporter"/>
    <property type="match status" value="1"/>
</dbReference>
<dbReference type="InterPro" id="IPR036259">
    <property type="entry name" value="MFS_trans_sf"/>
</dbReference>